<gene>
    <name evidence="2" type="ORF">EDM56_01580</name>
</gene>
<dbReference type="Proteomes" id="UP000271031">
    <property type="component" value="Unassembled WGS sequence"/>
</dbReference>
<name>A0A3M8DWB7_9BACL</name>
<evidence type="ECO:0000313" key="2">
    <source>
        <dbReference type="EMBL" id="RNB92416.1"/>
    </source>
</evidence>
<dbReference type="RefSeq" id="WP_122916121.1">
    <property type="nucleotide sequence ID" value="NZ_RHHQ01000003.1"/>
</dbReference>
<comment type="caution">
    <text evidence="2">The sequence shown here is derived from an EMBL/GenBank/DDBJ whole genome shotgun (WGS) entry which is preliminary data.</text>
</comment>
<feature type="transmembrane region" description="Helical" evidence="1">
    <location>
        <begin position="101"/>
        <end position="122"/>
    </location>
</feature>
<feature type="transmembrane region" description="Helical" evidence="1">
    <location>
        <begin position="142"/>
        <end position="161"/>
    </location>
</feature>
<sequence>MHNLGQFAFPALLIIFVLYRRIKRSVGFQKFTPRRMRFRMVIFAIIGLLLLVAGYVHPILYLADAAGIACGILLAFFAVRHCTFEWRGPDLYHRTHIGIEMAVLALFLGRLAFRFAFMFSPAGQAALANDPTQMQQYSRDPWTAFVFFILVAYYIWYYRFLLKEGTARLGSGKTE</sequence>
<dbReference type="InterPro" id="IPR058247">
    <property type="entry name" value="DUF1453"/>
</dbReference>
<reference evidence="2 3" key="1">
    <citation type="submission" date="2018-10" db="EMBL/GenBank/DDBJ databases">
        <title>Phylogenomics of Brevibacillus.</title>
        <authorList>
            <person name="Dunlap C."/>
        </authorList>
    </citation>
    <scope>NUCLEOTIDE SEQUENCE [LARGE SCALE GENOMIC DNA]</scope>
    <source>
        <strain evidence="2 3">JCM 15716</strain>
    </source>
</reference>
<evidence type="ECO:0000256" key="1">
    <source>
        <dbReference type="SAM" id="Phobius"/>
    </source>
</evidence>
<dbReference type="AlphaFoldDB" id="A0A3M8DWB7"/>
<keyword evidence="3" id="KW-1185">Reference proteome</keyword>
<evidence type="ECO:0008006" key="4">
    <source>
        <dbReference type="Google" id="ProtNLM"/>
    </source>
</evidence>
<organism evidence="2 3">
    <name type="scientific">Brevibacillus fluminis</name>
    <dbReference type="NCBI Taxonomy" id="511487"/>
    <lineage>
        <taxon>Bacteria</taxon>
        <taxon>Bacillati</taxon>
        <taxon>Bacillota</taxon>
        <taxon>Bacilli</taxon>
        <taxon>Bacillales</taxon>
        <taxon>Paenibacillaceae</taxon>
        <taxon>Brevibacillus</taxon>
    </lineage>
</organism>
<protein>
    <recommendedName>
        <fullName evidence="4">DUF1453 family protein</fullName>
    </recommendedName>
</protein>
<evidence type="ECO:0000313" key="3">
    <source>
        <dbReference type="Proteomes" id="UP000271031"/>
    </source>
</evidence>
<dbReference type="EMBL" id="RHHQ01000003">
    <property type="protein sequence ID" value="RNB92416.1"/>
    <property type="molecule type" value="Genomic_DNA"/>
</dbReference>
<feature type="transmembrane region" description="Helical" evidence="1">
    <location>
        <begin position="6"/>
        <end position="22"/>
    </location>
</feature>
<feature type="transmembrane region" description="Helical" evidence="1">
    <location>
        <begin position="38"/>
        <end position="56"/>
    </location>
</feature>
<keyword evidence="1" id="KW-1133">Transmembrane helix</keyword>
<dbReference type="OrthoDB" id="2595090at2"/>
<keyword evidence="1" id="KW-0472">Membrane</keyword>
<keyword evidence="1" id="KW-0812">Transmembrane</keyword>
<feature type="transmembrane region" description="Helical" evidence="1">
    <location>
        <begin position="62"/>
        <end position="80"/>
    </location>
</feature>
<accession>A0A3M8DWB7</accession>
<dbReference type="Pfam" id="PF07301">
    <property type="entry name" value="DUF1453"/>
    <property type="match status" value="1"/>
</dbReference>
<proteinExistence type="predicted"/>